<sequence>MSYEESAHFKTIAHTDTSMSNEKLTFGMKFSQFLSKLCWQFDQLPAPNYSHVNQKHLTSSNKTTKKHGGQSFYQISPFDRNHLRHSYPTHHRSHTVRNRTLTLTSIQEE</sequence>
<evidence type="ECO:0000313" key="6">
    <source>
        <dbReference type="Proteomes" id="UP000663877"/>
    </source>
</evidence>
<evidence type="ECO:0000313" key="3">
    <source>
        <dbReference type="EMBL" id="CAF1466278.1"/>
    </source>
</evidence>
<dbReference type="EMBL" id="CAJNOI010000139">
    <property type="protein sequence ID" value="CAF1117693.1"/>
    <property type="molecule type" value="Genomic_DNA"/>
</dbReference>
<name>A0A815GXN0_9BILA</name>
<comment type="caution">
    <text evidence="2">The sequence shown here is derived from an EMBL/GenBank/DDBJ whole genome shotgun (WGS) entry which is preliminary data.</text>
</comment>
<gene>
    <name evidence="1" type="ORF">BJG266_LOCUS22275</name>
    <name evidence="2" type="ORF">BJG266_LOCUS34710</name>
    <name evidence="3" type="ORF">QVE165_LOCUS41269</name>
    <name evidence="4" type="ORF">QVE165_LOCUS51781</name>
</gene>
<dbReference type="EMBL" id="CAJNOM010001151">
    <property type="protein sequence ID" value="CAF1595167.1"/>
    <property type="molecule type" value="Genomic_DNA"/>
</dbReference>
<dbReference type="Proteomes" id="UP000663832">
    <property type="component" value="Unassembled WGS sequence"/>
</dbReference>
<evidence type="ECO:0000313" key="5">
    <source>
        <dbReference type="Proteomes" id="UP000663832"/>
    </source>
</evidence>
<organism evidence="2 6">
    <name type="scientific">Adineta steineri</name>
    <dbReference type="NCBI Taxonomy" id="433720"/>
    <lineage>
        <taxon>Eukaryota</taxon>
        <taxon>Metazoa</taxon>
        <taxon>Spiralia</taxon>
        <taxon>Gnathifera</taxon>
        <taxon>Rotifera</taxon>
        <taxon>Eurotatoria</taxon>
        <taxon>Bdelloidea</taxon>
        <taxon>Adinetida</taxon>
        <taxon>Adinetidae</taxon>
        <taxon>Adineta</taxon>
    </lineage>
</organism>
<dbReference type="EMBL" id="CAJNOM010000489">
    <property type="protein sequence ID" value="CAF1466278.1"/>
    <property type="molecule type" value="Genomic_DNA"/>
</dbReference>
<reference evidence="2" key="1">
    <citation type="submission" date="2021-02" db="EMBL/GenBank/DDBJ databases">
        <authorList>
            <person name="Nowell W R."/>
        </authorList>
    </citation>
    <scope>NUCLEOTIDE SEQUENCE</scope>
</reference>
<dbReference type="AlphaFoldDB" id="A0A815GXN0"/>
<dbReference type="Proteomes" id="UP000663877">
    <property type="component" value="Unassembled WGS sequence"/>
</dbReference>
<protein>
    <submittedName>
        <fullName evidence="2">Uncharacterized protein</fullName>
    </submittedName>
</protein>
<proteinExistence type="predicted"/>
<evidence type="ECO:0000313" key="2">
    <source>
        <dbReference type="EMBL" id="CAF1346469.1"/>
    </source>
</evidence>
<evidence type="ECO:0000313" key="4">
    <source>
        <dbReference type="EMBL" id="CAF1595167.1"/>
    </source>
</evidence>
<keyword evidence="5" id="KW-1185">Reference proteome</keyword>
<evidence type="ECO:0000313" key="1">
    <source>
        <dbReference type="EMBL" id="CAF1117693.1"/>
    </source>
</evidence>
<dbReference type="OrthoDB" id="9972167at2759"/>
<accession>A0A815GXN0</accession>
<dbReference type="EMBL" id="CAJNOI010000795">
    <property type="protein sequence ID" value="CAF1346469.1"/>
    <property type="molecule type" value="Genomic_DNA"/>
</dbReference>